<dbReference type="EMBL" id="AYTS01000021">
    <property type="protein sequence ID" value="OOP57644.1"/>
    <property type="molecule type" value="Genomic_DNA"/>
</dbReference>
<evidence type="ECO:0000256" key="1">
    <source>
        <dbReference type="SAM" id="Coils"/>
    </source>
</evidence>
<accession>A0A1V4AWZ9</accession>
<name>A0A1V4AWZ9_9BACT</name>
<reference evidence="3 4" key="1">
    <citation type="journal article" date="2017" name="Water Res.">
        <title>Discovery and metagenomic analysis of an anammox bacterial enrichment related to Candidatus "Brocadia caroliniensis" in a full-scale glycerol-fed nitritation-denitritation separate centrate treatment process.</title>
        <authorList>
            <person name="Park H."/>
            <person name="Brotto A.C."/>
            <person name="van Loosdrecht M.C."/>
            <person name="Chandran K."/>
        </authorList>
    </citation>
    <scope>NUCLEOTIDE SEQUENCE [LARGE SCALE GENOMIC DNA]</scope>
    <source>
        <strain evidence="3">26THWARD</strain>
    </source>
</reference>
<gene>
    <name evidence="3" type="ORF">AYP45_02260</name>
</gene>
<dbReference type="Proteomes" id="UP000189681">
    <property type="component" value="Unassembled WGS sequence"/>
</dbReference>
<dbReference type="STRING" id="1004156.AYP45_02260"/>
<dbReference type="AlphaFoldDB" id="A0A1V4AWZ9"/>
<protein>
    <submittedName>
        <fullName evidence="3">Uncharacterized protein</fullName>
    </submittedName>
</protein>
<organism evidence="3 4">
    <name type="scientific">Candidatus Brocadia carolinensis</name>
    <dbReference type="NCBI Taxonomy" id="1004156"/>
    <lineage>
        <taxon>Bacteria</taxon>
        <taxon>Pseudomonadati</taxon>
        <taxon>Planctomycetota</taxon>
        <taxon>Candidatus Brocadiia</taxon>
        <taxon>Candidatus Brocadiales</taxon>
        <taxon>Candidatus Brocadiaceae</taxon>
        <taxon>Candidatus Brocadia</taxon>
    </lineage>
</organism>
<evidence type="ECO:0000313" key="3">
    <source>
        <dbReference type="EMBL" id="OOP57644.1"/>
    </source>
</evidence>
<feature type="compositionally biased region" description="Basic and acidic residues" evidence="2">
    <location>
        <begin position="497"/>
        <end position="506"/>
    </location>
</feature>
<keyword evidence="1" id="KW-0175">Coiled coil</keyword>
<comment type="caution">
    <text evidence="3">The sequence shown here is derived from an EMBL/GenBank/DDBJ whole genome shotgun (WGS) entry which is preliminary data.</text>
</comment>
<proteinExistence type="predicted"/>
<feature type="region of interest" description="Disordered" evidence="2">
    <location>
        <begin position="478"/>
        <end position="520"/>
    </location>
</feature>
<evidence type="ECO:0000313" key="4">
    <source>
        <dbReference type="Proteomes" id="UP000189681"/>
    </source>
</evidence>
<feature type="coiled-coil region" evidence="1">
    <location>
        <begin position="598"/>
        <end position="632"/>
    </location>
</feature>
<evidence type="ECO:0000256" key="2">
    <source>
        <dbReference type="SAM" id="MobiDB-lite"/>
    </source>
</evidence>
<sequence length="769" mass="87367">MLDKYMGDPTSREKMDALQKDFLETLEFPELQECVTAYLRVFPKYGVDNMQSKHIFFGVTAMAVHEGDGYYAYKVRFWIDSPGVWASALTPDDQARLKNDWIRPKERLARILDDVKFAYFKQHGKDPDLQALRTFYPLIDSEQLSLLDSALNSCENSTVVQNIDSFSKSFDVLSDLLRAQRDLLSLVTLIQRMQKNRRVTWSVLRQLLYLYAVGVLFVKLVPSRPLAYKDGVSKEEFSWLLSGESPNNRYFHDYLFQLEYAIFMRRYDGFSEMCKGQALLHIYANEMDMTLTPIDEAAAVIGLADKAWKKNPDAVRKVRIHITDRFGKPASLRVGQTLGNVFILWWDDKRKVAYVQLKELDRVVLEAGIERLTKTYNDDSFYGEVYRRTEHLLELIPLMFEVIMYIPDLYFGGLKGLLESVVFNFAVAKTAEAFGINENAIQLMILGAGLLRHGFSPRKNGAQTMEMDTPMIEKRGLGRHTENSGISNRLADSAESSLDRSLDNRARTGSVPDISEGKPPAVSVEMRGVRTGDQTDSIMIRPATELSHLTQQEVTALKNTEANLLERRAKLEREWRQQKDIARSIGDRADLVADNATKQRLENAFDAQQKRADNLEAQLGALNEALAHVQARIAREAPPAAQSPHLARGRLREAEVAEAFNLGPKNNLTLKNPDPTKPNFNPDHIEGNPGSVTWGRSYHFKEIKDWTKMKDTGNLSAMLDYVENTSGSRLTIYYRNGTYMTGPLRTRIEGLMKSGKVDLIPFVGELLDM</sequence>